<gene>
    <name evidence="1" type="ORF">PBRASI_LOCUS11111</name>
</gene>
<reference evidence="1" key="1">
    <citation type="submission" date="2021-06" db="EMBL/GenBank/DDBJ databases">
        <authorList>
            <person name="Kallberg Y."/>
            <person name="Tangrot J."/>
            <person name="Rosling A."/>
        </authorList>
    </citation>
    <scope>NUCLEOTIDE SEQUENCE</scope>
    <source>
        <strain evidence="1">BR232B</strain>
    </source>
</reference>
<name>A0A9N9HDI6_9GLOM</name>
<evidence type="ECO:0000313" key="2">
    <source>
        <dbReference type="Proteomes" id="UP000789739"/>
    </source>
</evidence>
<dbReference type="Proteomes" id="UP000789739">
    <property type="component" value="Unassembled WGS sequence"/>
</dbReference>
<keyword evidence="2" id="KW-1185">Reference proteome</keyword>
<comment type="caution">
    <text evidence="1">The sequence shown here is derived from an EMBL/GenBank/DDBJ whole genome shotgun (WGS) entry which is preliminary data.</text>
</comment>
<feature type="non-terminal residue" evidence="1">
    <location>
        <position position="156"/>
    </location>
</feature>
<accession>A0A9N9HDI6</accession>
<dbReference type="OrthoDB" id="10646101at2759"/>
<proteinExistence type="predicted"/>
<organism evidence="1 2">
    <name type="scientific">Paraglomus brasilianum</name>
    <dbReference type="NCBI Taxonomy" id="144538"/>
    <lineage>
        <taxon>Eukaryota</taxon>
        <taxon>Fungi</taxon>
        <taxon>Fungi incertae sedis</taxon>
        <taxon>Mucoromycota</taxon>
        <taxon>Glomeromycotina</taxon>
        <taxon>Glomeromycetes</taxon>
        <taxon>Paraglomerales</taxon>
        <taxon>Paraglomeraceae</taxon>
        <taxon>Paraglomus</taxon>
    </lineage>
</organism>
<dbReference type="EMBL" id="CAJVPI010004390">
    <property type="protein sequence ID" value="CAG8667248.1"/>
    <property type="molecule type" value="Genomic_DNA"/>
</dbReference>
<dbReference type="AlphaFoldDB" id="A0A9N9HDI6"/>
<evidence type="ECO:0000313" key="1">
    <source>
        <dbReference type="EMBL" id="CAG8667248.1"/>
    </source>
</evidence>
<protein>
    <submittedName>
        <fullName evidence="1">9988_t:CDS:1</fullName>
    </submittedName>
</protein>
<sequence>MSLKLALENTRNHALVVVITPLAIASRFNIDFDLMWDPEYQDVCGILVKDINPILQEIGQEKKWSEMKICKVCSLLIDGYCFGGKLEVFNSRQVVYCLHYLHCFGKLLRKLVDTNLSENLLLFLSNGQNDQFNQLVLQLLSGPVPFDLPKVFVIDQ</sequence>